<keyword evidence="3" id="KW-0472">Membrane</keyword>
<evidence type="ECO:0000256" key="2">
    <source>
        <dbReference type="ARBA" id="ARBA00023315"/>
    </source>
</evidence>
<evidence type="ECO:0000256" key="3">
    <source>
        <dbReference type="SAM" id="Phobius"/>
    </source>
</evidence>
<keyword evidence="3" id="KW-0812">Transmembrane</keyword>
<dbReference type="GO" id="GO:0003841">
    <property type="term" value="F:1-acylglycerol-3-phosphate O-acyltransferase activity"/>
    <property type="evidence" value="ECO:0007669"/>
    <property type="project" value="TreeGrafter"/>
</dbReference>
<feature type="domain" description="Phospholipid/glycerol acyltransferase" evidence="4">
    <location>
        <begin position="79"/>
        <end position="205"/>
    </location>
</feature>
<evidence type="ECO:0000256" key="1">
    <source>
        <dbReference type="ARBA" id="ARBA00022679"/>
    </source>
</evidence>
<keyword evidence="1" id="KW-0808">Transferase</keyword>
<gene>
    <name evidence="5" type="ORF">A2909_02460</name>
</gene>
<keyword evidence="3" id="KW-1133">Transmembrane helix</keyword>
<dbReference type="PANTHER" id="PTHR10434:SF11">
    <property type="entry name" value="1-ACYL-SN-GLYCEROL-3-PHOSPHATE ACYLTRANSFERASE"/>
    <property type="match status" value="1"/>
</dbReference>
<dbReference type="CDD" id="cd07989">
    <property type="entry name" value="LPLAT_AGPAT-like"/>
    <property type="match status" value="1"/>
</dbReference>
<dbReference type="SMART" id="SM00563">
    <property type="entry name" value="PlsC"/>
    <property type="match status" value="1"/>
</dbReference>
<dbReference type="Pfam" id="PF01553">
    <property type="entry name" value="Acyltransferase"/>
    <property type="match status" value="1"/>
</dbReference>
<dbReference type="InterPro" id="IPR002123">
    <property type="entry name" value="Plipid/glycerol_acylTrfase"/>
</dbReference>
<accession>A0A1G2LQP3</accession>
<feature type="transmembrane region" description="Helical" evidence="3">
    <location>
        <begin position="33"/>
        <end position="54"/>
    </location>
</feature>
<keyword evidence="2" id="KW-0012">Acyltransferase</keyword>
<evidence type="ECO:0000313" key="5">
    <source>
        <dbReference type="EMBL" id="OHA13958.1"/>
    </source>
</evidence>
<dbReference type="SUPFAM" id="SSF69593">
    <property type="entry name" value="Glycerol-3-phosphate (1)-acyltransferase"/>
    <property type="match status" value="1"/>
</dbReference>
<protein>
    <recommendedName>
        <fullName evidence="4">Phospholipid/glycerol acyltransferase domain-containing protein</fullName>
    </recommendedName>
</protein>
<dbReference type="EMBL" id="MHQZ01000021">
    <property type="protein sequence ID" value="OHA13958.1"/>
    <property type="molecule type" value="Genomic_DNA"/>
</dbReference>
<evidence type="ECO:0000259" key="4">
    <source>
        <dbReference type="SMART" id="SM00563"/>
    </source>
</evidence>
<dbReference type="AlphaFoldDB" id="A0A1G2LQP3"/>
<dbReference type="PANTHER" id="PTHR10434">
    <property type="entry name" value="1-ACYL-SN-GLYCEROL-3-PHOSPHATE ACYLTRANSFERASE"/>
    <property type="match status" value="1"/>
</dbReference>
<dbReference type="Proteomes" id="UP000178302">
    <property type="component" value="Unassembled WGS sequence"/>
</dbReference>
<dbReference type="GO" id="GO:0006654">
    <property type="term" value="P:phosphatidic acid biosynthetic process"/>
    <property type="evidence" value="ECO:0007669"/>
    <property type="project" value="TreeGrafter"/>
</dbReference>
<reference evidence="5 6" key="1">
    <citation type="journal article" date="2016" name="Nat. Commun.">
        <title>Thousands of microbial genomes shed light on interconnected biogeochemical processes in an aquifer system.</title>
        <authorList>
            <person name="Anantharaman K."/>
            <person name="Brown C.T."/>
            <person name="Hug L.A."/>
            <person name="Sharon I."/>
            <person name="Castelle C.J."/>
            <person name="Probst A.J."/>
            <person name="Thomas B.C."/>
            <person name="Singh A."/>
            <person name="Wilkins M.J."/>
            <person name="Karaoz U."/>
            <person name="Brodie E.L."/>
            <person name="Williams K.H."/>
            <person name="Hubbard S.S."/>
            <person name="Banfield J.F."/>
        </authorList>
    </citation>
    <scope>NUCLEOTIDE SEQUENCE [LARGE SCALE GENOMIC DNA]</scope>
</reference>
<name>A0A1G2LQP3_9BACT</name>
<feature type="transmembrane region" description="Helical" evidence="3">
    <location>
        <begin position="92"/>
        <end position="111"/>
    </location>
</feature>
<sequence length="250" mass="28700">MLDSISQPDKSLSAATIQPPALIKKSYNRRYSLYLKFSFIFIYLRHFIAQLLILKPFFRIFFNLKVYGLEKTKNAGGPLIIISNHKHMLDSFVITAALPFFSSVIPMRAMAETKHFRSPYLNFLLRVGIVQFVYWWFSAFPVIRGEGIEKALIKPRKIITEGGVVLIHPEGRVVKNYDIEIFKRGAAILAQSTNTPILPIALRITKKSGKIRPFYIINFGDTFVLPRNVSDEEGSEMLRKLVIKLYQEIS</sequence>
<proteinExistence type="predicted"/>
<comment type="caution">
    <text evidence="5">The sequence shown here is derived from an EMBL/GenBank/DDBJ whole genome shotgun (WGS) entry which is preliminary data.</text>
</comment>
<feature type="transmembrane region" description="Helical" evidence="3">
    <location>
        <begin position="123"/>
        <end position="143"/>
    </location>
</feature>
<organism evidence="5 6">
    <name type="scientific">Candidatus Tagabacteria bacterium RIFCSPLOWO2_01_FULL_39_11</name>
    <dbReference type="NCBI Taxonomy" id="1802295"/>
    <lineage>
        <taxon>Bacteria</taxon>
        <taxon>Candidatus Tagaibacteriota</taxon>
    </lineage>
</organism>
<evidence type="ECO:0000313" key="6">
    <source>
        <dbReference type="Proteomes" id="UP000178302"/>
    </source>
</evidence>